<gene>
    <name evidence="1" type="ORF">E1301_Tti022873</name>
</gene>
<dbReference type="Proteomes" id="UP000324632">
    <property type="component" value="Chromosome 9"/>
</dbReference>
<organism evidence="1 2">
    <name type="scientific">Triplophysa tibetana</name>
    <dbReference type="NCBI Taxonomy" id="1572043"/>
    <lineage>
        <taxon>Eukaryota</taxon>
        <taxon>Metazoa</taxon>
        <taxon>Chordata</taxon>
        <taxon>Craniata</taxon>
        <taxon>Vertebrata</taxon>
        <taxon>Euteleostomi</taxon>
        <taxon>Actinopterygii</taxon>
        <taxon>Neopterygii</taxon>
        <taxon>Teleostei</taxon>
        <taxon>Ostariophysi</taxon>
        <taxon>Cypriniformes</taxon>
        <taxon>Nemacheilidae</taxon>
        <taxon>Triplophysa</taxon>
    </lineage>
</organism>
<keyword evidence="2" id="KW-1185">Reference proteome</keyword>
<evidence type="ECO:0000313" key="2">
    <source>
        <dbReference type="Proteomes" id="UP000324632"/>
    </source>
</evidence>
<proteinExistence type="predicted"/>
<sequence length="136" mass="15916">MSVRDARVRDEGLMMMQEFEDRLSEHMDKLEHIRLTAVDLKHHLSGNHDDLKRCISEHMEWMQTLNERVEALHMNTSGFVQMSVKPRSFKGKQQALRNTPRWGQARLTDDAQSEYGWSPVRSRRNSDAASEMSCAW</sequence>
<name>A0A5A9P621_9TELE</name>
<protein>
    <submittedName>
        <fullName evidence="1">Uncharacterized protein</fullName>
    </submittedName>
</protein>
<dbReference type="EMBL" id="SOYY01000009">
    <property type="protein sequence ID" value="KAA0716226.1"/>
    <property type="molecule type" value="Genomic_DNA"/>
</dbReference>
<reference evidence="1 2" key="1">
    <citation type="journal article" date="2019" name="Mol. Ecol. Resour.">
        <title>Chromosome-level genome assembly of Triplophysa tibetana, a fish adapted to the harsh high-altitude environment of the Tibetan Plateau.</title>
        <authorList>
            <person name="Yang X."/>
            <person name="Liu H."/>
            <person name="Ma Z."/>
            <person name="Zou Y."/>
            <person name="Zou M."/>
            <person name="Mao Y."/>
            <person name="Li X."/>
            <person name="Wang H."/>
            <person name="Chen T."/>
            <person name="Wang W."/>
            <person name="Yang R."/>
        </authorList>
    </citation>
    <scope>NUCLEOTIDE SEQUENCE [LARGE SCALE GENOMIC DNA]</scope>
    <source>
        <strain evidence="1">TTIB1903HZAU</strain>
        <tissue evidence="1">Muscle</tissue>
    </source>
</reference>
<evidence type="ECO:0000313" key="1">
    <source>
        <dbReference type="EMBL" id="KAA0716226.1"/>
    </source>
</evidence>
<dbReference type="AlphaFoldDB" id="A0A5A9P621"/>
<accession>A0A5A9P621</accession>
<comment type="caution">
    <text evidence="1">The sequence shown here is derived from an EMBL/GenBank/DDBJ whole genome shotgun (WGS) entry which is preliminary data.</text>
</comment>